<dbReference type="Pfam" id="PF00022">
    <property type="entry name" value="Actin"/>
    <property type="match status" value="1"/>
</dbReference>
<comment type="caution">
    <text evidence="1">The sequence shown here is derived from an EMBL/GenBank/DDBJ whole genome shotgun (WGS) entry which is preliminary data.</text>
</comment>
<sequence>MTILPLSKKDFVHERFYSSHALQDCMRTASGLHQAVAICLEHCHAAGLTPDETWFKTIVLAGGTACLPGVVERLEKELHALLPPSISNGIRVIPPPHGADSAWHGKKLLNVPNRSIG</sequence>
<name>A0A9R1WSN1_LACSA</name>
<keyword evidence="2" id="KW-1185">Reference proteome</keyword>
<dbReference type="EMBL" id="NBSK02000009">
    <property type="protein sequence ID" value="KAJ0184802.1"/>
    <property type="molecule type" value="Genomic_DNA"/>
</dbReference>
<reference evidence="1 2" key="1">
    <citation type="journal article" date="2017" name="Nat. Commun.">
        <title>Genome assembly with in vitro proximity ligation data and whole-genome triplication in lettuce.</title>
        <authorList>
            <person name="Reyes-Chin-Wo S."/>
            <person name="Wang Z."/>
            <person name="Yang X."/>
            <person name="Kozik A."/>
            <person name="Arikit S."/>
            <person name="Song C."/>
            <person name="Xia L."/>
            <person name="Froenicke L."/>
            <person name="Lavelle D.O."/>
            <person name="Truco M.J."/>
            <person name="Xia R."/>
            <person name="Zhu S."/>
            <person name="Xu C."/>
            <person name="Xu H."/>
            <person name="Xu X."/>
            <person name="Cox K."/>
            <person name="Korf I."/>
            <person name="Meyers B.C."/>
            <person name="Michelmore R.W."/>
        </authorList>
    </citation>
    <scope>NUCLEOTIDE SEQUENCE [LARGE SCALE GENOMIC DNA]</scope>
    <source>
        <strain evidence="2">cv. Salinas</strain>
        <tissue evidence="1">Seedlings</tissue>
    </source>
</reference>
<accession>A0A9R1WSN1</accession>
<gene>
    <name evidence="1" type="ORF">LSAT_V11C900479820</name>
</gene>
<dbReference type="Gene3D" id="3.30.420.40">
    <property type="match status" value="1"/>
</dbReference>
<dbReference type="Proteomes" id="UP000235145">
    <property type="component" value="Unassembled WGS sequence"/>
</dbReference>
<dbReference type="SUPFAM" id="SSF53067">
    <property type="entry name" value="Actin-like ATPase domain"/>
    <property type="match status" value="1"/>
</dbReference>
<evidence type="ECO:0000313" key="2">
    <source>
        <dbReference type="Proteomes" id="UP000235145"/>
    </source>
</evidence>
<evidence type="ECO:0000313" key="1">
    <source>
        <dbReference type="EMBL" id="KAJ0184802.1"/>
    </source>
</evidence>
<proteinExistence type="predicted"/>
<dbReference type="InterPro" id="IPR043129">
    <property type="entry name" value="ATPase_NBD"/>
</dbReference>
<organism evidence="1 2">
    <name type="scientific">Lactuca sativa</name>
    <name type="common">Garden lettuce</name>
    <dbReference type="NCBI Taxonomy" id="4236"/>
    <lineage>
        <taxon>Eukaryota</taxon>
        <taxon>Viridiplantae</taxon>
        <taxon>Streptophyta</taxon>
        <taxon>Embryophyta</taxon>
        <taxon>Tracheophyta</taxon>
        <taxon>Spermatophyta</taxon>
        <taxon>Magnoliopsida</taxon>
        <taxon>eudicotyledons</taxon>
        <taxon>Gunneridae</taxon>
        <taxon>Pentapetalae</taxon>
        <taxon>asterids</taxon>
        <taxon>campanulids</taxon>
        <taxon>Asterales</taxon>
        <taxon>Asteraceae</taxon>
        <taxon>Cichorioideae</taxon>
        <taxon>Cichorieae</taxon>
        <taxon>Lactucinae</taxon>
        <taxon>Lactuca</taxon>
    </lineage>
</organism>
<evidence type="ECO:0008006" key="3">
    <source>
        <dbReference type="Google" id="ProtNLM"/>
    </source>
</evidence>
<dbReference type="InterPro" id="IPR004000">
    <property type="entry name" value="Actin"/>
</dbReference>
<protein>
    <recommendedName>
        <fullName evidence="3">Actin-related protein 8</fullName>
    </recommendedName>
</protein>
<dbReference type="AlphaFoldDB" id="A0A9R1WSN1"/>